<evidence type="ECO:0000256" key="1">
    <source>
        <dbReference type="SAM" id="Coils"/>
    </source>
</evidence>
<dbReference type="OrthoDB" id="247472at2"/>
<gene>
    <name evidence="3" type="ORF">DTL42_15855</name>
</gene>
<keyword evidence="1" id="KW-0175">Coiled coil</keyword>
<evidence type="ECO:0000256" key="2">
    <source>
        <dbReference type="SAM" id="MobiDB-lite"/>
    </source>
</evidence>
<dbReference type="AlphaFoldDB" id="A0A368KPT5"/>
<feature type="coiled-coil region" evidence="1">
    <location>
        <begin position="272"/>
        <end position="299"/>
    </location>
</feature>
<organism evidence="3 4">
    <name type="scientific">Bremerella cremea</name>
    <dbReference type="NCBI Taxonomy" id="1031537"/>
    <lineage>
        <taxon>Bacteria</taxon>
        <taxon>Pseudomonadati</taxon>
        <taxon>Planctomycetota</taxon>
        <taxon>Planctomycetia</taxon>
        <taxon>Pirellulales</taxon>
        <taxon>Pirellulaceae</taxon>
        <taxon>Bremerella</taxon>
    </lineage>
</organism>
<feature type="region of interest" description="Disordered" evidence="2">
    <location>
        <begin position="316"/>
        <end position="339"/>
    </location>
</feature>
<accession>A0A368KPT5</accession>
<evidence type="ECO:0000313" key="3">
    <source>
        <dbReference type="EMBL" id="RCS46500.1"/>
    </source>
</evidence>
<sequence length="339" mass="37310">MWLAACFALLAQVDAPEAQPVSSTVVIVVVGEPGEAKYGEMFTQWATRWKEAAAKSESRYVEIGLAEGVIPEKSDQEILRETLEKLSETPPATLWLVFIGHGTFDGKKAKFNLRGTDITAEELADQLQPISARMAIVNCASASGAFVSKIAGENRVIVTATQSGYEYNFARFGDYLSRTIGDDSGDLDKDGHTSLLEAWLAAAKQTQQYYEAESQLATEHSLLDDNGDGKGTPFDWFRGIHITKTAKDGALPDGMFANQFILVPGKDATVLTDELRPQRDELERQLAQLRQQKEELSEEDYLQRLEEILVPLAQLYESAETSKEPAEAPSPADEDAEKS</sequence>
<proteinExistence type="predicted"/>
<protein>
    <recommendedName>
        <fullName evidence="5">Caspase family protein</fullName>
    </recommendedName>
</protein>
<comment type="caution">
    <text evidence="3">The sequence shown here is derived from an EMBL/GenBank/DDBJ whole genome shotgun (WGS) entry which is preliminary data.</text>
</comment>
<dbReference type="Proteomes" id="UP000253562">
    <property type="component" value="Unassembled WGS sequence"/>
</dbReference>
<evidence type="ECO:0008006" key="5">
    <source>
        <dbReference type="Google" id="ProtNLM"/>
    </source>
</evidence>
<reference evidence="3 4" key="1">
    <citation type="submission" date="2018-07" db="EMBL/GenBank/DDBJ databases">
        <title>Comparative genomes isolates from brazilian mangrove.</title>
        <authorList>
            <person name="De Araujo J.E."/>
            <person name="Taketani R.G."/>
            <person name="Silva M.C.P."/>
            <person name="Lourenco M.V."/>
            <person name="Oliveira V.M."/>
            <person name="Andreote F.D."/>
        </authorList>
    </citation>
    <scope>NUCLEOTIDE SEQUENCE [LARGE SCALE GENOMIC DNA]</scope>
    <source>
        <strain evidence="3 4">HEX PRIS-MGV</strain>
    </source>
</reference>
<dbReference type="EMBL" id="QPEX01000030">
    <property type="protein sequence ID" value="RCS46500.1"/>
    <property type="molecule type" value="Genomic_DNA"/>
</dbReference>
<name>A0A368KPT5_9BACT</name>
<evidence type="ECO:0000313" key="4">
    <source>
        <dbReference type="Proteomes" id="UP000253562"/>
    </source>
</evidence>